<evidence type="ECO:0000256" key="1">
    <source>
        <dbReference type="SAM" id="MobiDB-lite"/>
    </source>
</evidence>
<reference evidence="2" key="2">
    <citation type="submission" date="2020-11" db="EMBL/GenBank/DDBJ databases">
        <authorList>
            <person name="McCartney M.A."/>
            <person name="Auch B."/>
            <person name="Kono T."/>
            <person name="Mallez S."/>
            <person name="Becker A."/>
            <person name="Gohl D.M."/>
            <person name="Silverstein K.A.T."/>
            <person name="Koren S."/>
            <person name="Bechman K.B."/>
            <person name="Herman A."/>
            <person name="Abrahante J.E."/>
            <person name="Garbe J."/>
        </authorList>
    </citation>
    <scope>NUCLEOTIDE SEQUENCE</scope>
    <source>
        <strain evidence="2">Duluth1</strain>
        <tissue evidence="2">Whole animal</tissue>
    </source>
</reference>
<keyword evidence="3" id="KW-1185">Reference proteome</keyword>
<evidence type="ECO:0000313" key="2">
    <source>
        <dbReference type="EMBL" id="KAH3749888.1"/>
    </source>
</evidence>
<organism evidence="2 3">
    <name type="scientific">Dreissena polymorpha</name>
    <name type="common">Zebra mussel</name>
    <name type="synonym">Mytilus polymorpha</name>
    <dbReference type="NCBI Taxonomy" id="45954"/>
    <lineage>
        <taxon>Eukaryota</taxon>
        <taxon>Metazoa</taxon>
        <taxon>Spiralia</taxon>
        <taxon>Lophotrochozoa</taxon>
        <taxon>Mollusca</taxon>
        <taxon>Bivalvia</taxon>
        <taxon>Autobranchia</taxon>
        <taxon>Heteroconchia</taxon>
        <taxon>Euheterodonta</taxon>
        <taxon>Imparidentia</taxon>
        <taxon>Neoheterodontei</taxon>
        <taxon>Myida</taxon>
        <taxon>Dreissenoidea</taxon>
        <taxon>Dreissenidae</taxon>
        <taxon>Dreissena</taxon>
    </lineage>
</organism>
<dbReference type="AlphaFoldDB" id="A0A9D4I7C5"/>
<proteinExistence type="predicted"/>
<sequence length="134" mass="14849">MCERTALSSGRYRWRHDTILGECVSSLYVAPQKKPTIQARPTLINFVQEKGPAPRKHRSTNSGIIGSARDLELMEDLGKAANITTRRRHDHSTSRRAIVVKRNEEASASGTYSAMGRANRGSTREKEGQLPTAS</sequence>
<evidence type="ECO:0000313" key="3">
    <source>
        <dbReference type="Proteomes" id="UP000828390"/>
    </source>
</evidence>
<dbReference type="Proteomes" id="UP000828390">
    <property type="component" value="Unassembled WGS sequence"/>
</dbReference>
<feature type="region of interest" description="Disordered" evidence="1">
    <location>
        <begin position="84"/>
        <end position="134"/>
    </location>
</feature>
<gene>
    <name evidence="2" type="ORF">DPMN_184403</name>
</gene>
<reference evidence="2" key="1">
    <citation type="journal article" date="2019" name="bioRxiv">
        <title>The Genome of the Zebra Mussel, Dreissena polymorpha: A Resource for Invasive Species Research.</title>
        <authorList>
            <person name="McCartney M.A."/>
            <person name="Auch B."/>
            <person name="Kono T."/>
            <person name="Mallez S."/>
            <person name="Zhang Y."/>
            <person name="Obille A."/>
            <person name="Becker A."/>
            <person name="Abrahante J.E."/>
            <person name="Garbe J."/>
            <person name="Badalamenti J.P."/>
            <person name="Herman A."/>
            <person name="Mangelson H."/>
            <person name="Liachko I."/>
            <person name="Sullivan S."/>
            <person name="Sone E.D."/>
            <person name="Koren S."/>
            <person name="Silverstein K.A.T."/>
            <person name="Beckman K.B."/>
            <person name="Gohl D.M."/>
        </authorList>
    </citation>
    <scope>NUCLEOTIDE SEQUENCE</scope>
    <source>
        <strain evidence="2">Duluth1</strain>
        <tissue evidence="2">Whole animal</tissue>
    </source>
</reference>
<name>A0A9D4I7C5_DREPO</name>
<dbReference type="EMBL" id="JAIWYP010000010">
    <property type="protein sequence ID" value="KAH3749888.1"/>
    <property type="molecule type" value="Genomic_DNA"/>
</dbReference>
<comment type="caution">
    <text evidence="2">The sequence shown here is derived from an EMBL/GenBank/DDBJ whole genome shotgun (WGS) entry which is preliminary data.</text>
</comment>
<accession>A0A9D4I7C5</accession>
<protein>
    <submittedName>
        <fullName evidence="2">Uncharacterized protein</fullName>
    </submittedName>
</protein>